<feature type="domain" description="RING-type" evidence="7">
    <location>
        <begin position="320"/>
        <end position="360"/>
    </location>
</feature>
<evidence type="ECO:0000256" key="2">
    <source>
        <dbReference type="ARBA" id="ARBA00022771"/>
    </source>
</evidence>
<proteinExistence type="predicted"/>
<dbReference type="Gramene" id="AET6Gv20672500.1">
    <property type="protein sequence ID" value="AET6Gv20672500.1"/>
    <property type="gene ID" value="AET6Gv20672500"/>
</dbReference>
<dbReference type="FunFam" id="3.30.40.10:FF:000543">
    <property type="entry name" value="S-ribonuclease binding protein SBP1"/>
    <property type="match status" value="1"/>
</dbReference>
<reference evidence="8" key="4">
    <citation type="submission" date="2019-03" db="UniProtKB">
        <authorList>
            <consortium name="EnsemblPlants"/>
        </authorList>
    </citation>
    <scope>IDENTIFICATION</scope>
</reference>
<dbReference type="PIRSF" id="PIRSF036836">
    <property type="entry name" value="RNase_bind_SBP1"/>
    <property type="match status" value="1"/>
</dbReference>
<keyword evidence="5" id="KW-0175">Coiled coil</keyword>
<name>A0A453PAT4_AEGTS</name>
<dbReference type="PANTHER" id="PTHR42647:SF5">
    <property type="entry name" value="SBP (S-RIBONUCLEASE BINDING PROTEIN) FAMILY PROTEIN"/>
    <property type="match status" value="1"/>
</dbReference>
<sequence length="372" mass="40650">LLKPRVEVFFPVTSRFANPPPVVRFFSSPHLLLLLNITMAVQAQYPSNLLFHDRGDPERADMDLPKQQQHQHQQQLAGLSPAVYFASGGASGNRRKRAREAMAPPPPAKEEYINLFAQQSAPFFNMAQLHNSRVASSPSPAPVTRVSTGLRLALDEQQQRQINSLCYPSSSSPLVPFSDEFAGQMKQHGDELDKFVRDQGEQLRRAIADRMRHHNRALLVAADKSASRRLREKALEAEREARRGAELEERLARLRNEAAAWQAKALSEQATAVGLHAQLQQAASAARASCEELGGGDAGPAESCSSAYVDPRRAGPDRACHGCHLGAATVVLLPCRHLSLCRDCFAAGDMDVALACPVCHCVRTGSVEAILC</sequence>
<dbReference type="GO" id="GO:0004842">
    <property type="term" value="F:ubiquitin-protein transferase activity"/>
    <property type="evidence" value="ECO:0007669"/>
    <property type="project" value="TreeGrafter"/>
</dbReference>
<evidence type="ECO:0000256" key="5">
    <source>
        <dbReference type="SAM" id="Coils"/>
    </source>
</evidence>
<evidence type="ECO:0000256" key="4">
    <source>
        <dbReference type="PROSITE-ProRule" id="PRU00175"/>
    </source>
</evidence>
<keyword evidence="2 4" id="KW-0863">Zinc-finger</keyword>
<reference evidence="9" key="2">
    <citation type="journal article" date="2017" name="Nat. Plants">
        <title>The Aegilops tauschii genome reveals multiple impacts of transposons.</title>
        <authorList>
            <person name="Zhao G."/>
            <person name="Zou C."/>
            <person name="Li K."/>
            <person name="Wang K."/>
            <person name="Li T."/>
            <person name="Gao L."/>
            <person name="Zhang X."/>
            <person name="Wang H."/>
            <person name="Yang Z."/>
            <person name="Liu X."/>
            <person name="Jiang W."/>
            <person name="Mao L."/>
            <person name="Kong X."/>
            <person name="Jiao Y."/>
            <person name="Jia J."/>
        </authorList>
    </citation>
    <scope>NUCLEOTIDE SEQUENCE [LARGE SCALE GENOMIC DNA]</scope>
    <source>
        <strain evidence="9">cv. AL8/78</strain>
    </source>
</reference>
<dbReference type="PROSITE" id="PS50089">
    <property type="entry name" value="ZF_RING_2"/>
    <property type="match status" value="1"/>
</dbReference>
<keyword evidence="9" id="KW-1185">Reference proteome</keyword>
<evidence type="ECO:0000313" key="9">
    <source>
        <dbReference type="Proteomes" id="UP000015105"/>
    </source>
</evidence>
<organism evidence="8 9">
    <name type="scientific">Aegilops tauschii subsp. strangulata</name>
    <name type="common">Goatgrass</name>
    <dbReference type="NCBI Taxonomy" id="200361"/>
    <lineage>
        <taxon>Eukaryota</taxon>
        <taxon>Viridiplantae</taxon>
        <taxon>Streptophyta</taxon>
        <taxon>Embryophyta</taxon>
        <taxon>Tracheophyta</taxon>
        <taxon>Spermatophyta</taxon>
        <taxon>Magnoliopsida</taxon>
        <taxon>Liliopsida</taxon>
        <taxon>Poales</taxon>
        <taxon>Poaceae</taxon>
        <taxon>BOP clade</taxon>
        <taxon>Pooideae</taxon>
        <taxon>Triticodae</taxon>
        <taxon>Triticeae</taxon>
        <taxon>Triticinae</taxon>
        <taxon>Aegilops</taxon>
    </lineage>
</organism>
<evidence type="ECO:0000256" key="1">
    <source>
        <dbReference type="ARBA" id="ARBA00022723"/>
    </source>
</evidence>
<evidence type="ECO:0000259" key="7">
    <source>
        <dbReference type="PROSITE" id="PS50089"/>
    </source>
</evidence>
<keyword evidence="1" id="KW-0479">Metal-binding</keyword>
<dbReference type="EnsemblPlants" id="AET6Gv20672500.1">
    <property type="protein sequence ID" value="AET6Gv20672500.1"/>
    <property type="gene ID" value="AET6Gv20672500"/>
</dbReference>
<dbReference type="STRING" id="200361.A0A453PAT4"/>
<evidence type="ECO:0000313" key="8">
    <source>
        <dbReference type="EnsemblPlants" id="AET6Gv20672500.1"/>
    </source>
</evidence>
<protein>
    <recommendedName>
        <fullName evidence="7">RING-type domain-containing protein</fullName>
    </recommendedName>
</protein>
<dbReference type="AlphaFoldDB" id="A0A453PAT4"/>
<dbReference type="Proteomes" id="UP000015105">
    <property type="component" value="Chromosome 6D"/>
</dbReference>
<feature type="region of interest" description="Disordered" evidence="6">
    <location>
        <begin position="50"/>
        <end position="72"/>
    </location>
</feature>
<reference evidence="8" key="3">
    <citation type="journal article" date="2017" name="Nature">
        <title>Genome sequence of the progenitor of the wheat D genome Aegilops tauschii.</title>
        <authorList>
            <person name="Luo M.C."/>
            <person name="Gu Y.Q."/>
            <person name="Puiu D."/>
            <person name="Wang H."/>
            <person name="Twardziok S.O."/>
            <person name="Deal K.R."/>
            <person name="Huo N."/>
            <person name="Zhu T."/>
            <person name="Wang L."/>
            <person name="Wang Y."/>
            <person name="McGuire P.E."/>
            <person name="Liu S."/>
            <person name="Long H."/>
            <person name="Ramasamy R.K."/>
            <person name="Rodriguez J.C."/>
            <person name="Van S.L."/>
            <person name="Yuan L."/>
            <person name="Wang Z."/>
            <person name="Xia Z."/>
            <person name="Xiao L."/>
            <person name="Anderson O.D."/>
            <person name="Ouyang S."/>
            <person name="Liang Y."/>
            <person name="Zimin A.V."/>
            <person name="Pertea G."/>
            <person name="Qi P."/>
            <person name="Bennetzen J.L."/>
            <person name="Dai X."/>
            <person name="Dawson M.W."/>
            <person name="Muller H.G."/>
            <person name="Kugler K."/>
            <person name="Rivarola-Duarte L."/>
            <person name="Spannagl M."/>
            <person name="Mayer K.F.X."/>
            <person name="Lu F.H."/>
            <person name="Bevan M.W."/>
            <person name="Leroy P."/>
            <person name="Li P."/>
            <person name="You F.M."/>
            <person name="Sun Q."/>
            <person name="Liu Z."/>
            <person name="Lyons E."/>
            <person name="Wicker T."/>
            <person name="Salzberg S.L."/>
            <person name="Devos K.M."/>
            <person name="Dvorak J."/>
        </authorList>
    </citation>
    <scope>NUCLEOTIDE SEQUENCE [LARGE SCALE GENOMIC DNA]</scope>
    <source>
        <strain evidence="8">cv. AL8/78</strain>
    </source>
</reference>
<accession>A0A453PAT4</accession>
<evidence type="ECO:0000256" key="3">
    <source>
        <dbReference type="ARBA" id="ARBA00022833"/>
    </source>
</evidence>
<dbReference type="InterPro" id="IPR013083">
    <property type="entry name" value="Znf_RING/FYVE/PHD"/>
</dbReference>
<reference evidence="9" key="1">
    <citation type="journal article" date="2014" name="Science">
        <title>Ancient hybridizations among the ancestral genomes of bread wheat.</title>
        <authorList>
            <consortium name="International Wheat Genome Sequencing Consortium,"/>
            <person name="Marcussen T."/>
            <person name="Sandve S.R."/>
            <person name="Heier L."/>
            <person name="Spannagl M."/>
            <person name="Pfeifer M."/>
            <person name="Jakobsen K.S."/>
            <person name="Wulff B.B."/>
            <person name="Steuernagel B."/>
            <person name="Mayer K.F."/>
            <person name="Olsen O.A."/>
        </authorList>
    </citation>
    <scope>NUCLEOTIDE SEQUENCE [LARGE SCALE GENOMIC DNA]</scope>
    <source>
        <strain evidence="9">cv. AL8/78</strain>
    </source>
</reference>
<dbReference type="InterPro" id="IPR001841">
    <property type="entry name" value="Znf_RING"/>
</dbReference>
<dbReference type="PANTHER" id="PTHR42647">
    <property type="entry name" value="SBP (S-RIBONUCLEASE BINDING PROTEIN) FAMILY PROTEIN"/>
    <property type="match status" value="1"/>
</dbReference>
<keyword evidence="3" id="KW-0862">Zinc</keyword>
<evidence type="ECO:0000256" key="6">
    <source>
        <dbReference type="SAM" id="MobiDB-lite"/>
    </source>
</evidence>
<dbReference type="SMART" id="SM00184">
    <property type="entry name" value="RING"/>
    <property type="match status" value="1"/>
</dbReference>
<dbReference type="Gene3D" id="3.30.40.10">
    <property type="entry name" value="Zinc/RING finger domain, C3HC4 (zinc finger)"/>
    <property type="match status" value="1"/>
</dbReference>
<dbReference type="GO" id="GO:0008270">
    <property type="term" value="F:zinc ion binding"/>
    <property type="evidence" value="ECO:0007669"/>
    <property type="project" value="UniProtKB-KW"/>
</dbReference>
<feature type="compositionally biased region" description="Basic and acidic residues" evidence="6">
    <location>
        <begin position="51"/>
        <end position="64"/>
    </location>
</feature>
<reference evidence="8" key="5">
    <citation type="journal article" date="2021" name="G3 (Bethesda)">
        <title>Aegilops tauschii genome assembly Aet v5.0 features greater sequence contiguity and improved annotation.</title>
        <authorList>
            <person name="Wang L."/>
            <person name="Zhu T."/>
            <person name="Rodriguez J.C."/>
            <person name="Deal K.R."/>
            <person name="Dubcovsky J."/>
            <person name="McGuire P.E."/>
            <person name="Lux T."/>
            <person name="Spannagl M."/>
            <person name="Mayer K.F.X."/>
            <person name="Baldrich P."/>
            <person name="Meyers B.C."/>
            <person name="Huo N."/>
            <person name="Gu Y.Q."/>
            <person name="Zhou H."/>
            <person name="Devos K.M."/>
            <person name="Bennetzen J.L."/>
            <person name="Unver T."/>
            <person name="Budak H."/>
            <person name="Gulick P.J."/>
            <person name="Galiba G."/>
            <person name="Kalapos B."/>
            <person name="Nelson D.R."/>
            <person name="Li P."/>
            <person name="You F.M."/>
            <person name="Luo M.C."/>
            <person name="Dvorak J."/>
        </authorList>
    </citation>
    <scope>NUCLEOTIDE SEQUENCE [LARGE SCALE GENOMIC DNA]</scope>
    <source>
        <strain evidence="8">cv. AL8/78</strain>
    </source>
</reference>
<feature type="coiled-coil region" evidence="5">
    <location>
        <begin position="237"/>
        <end position="264"/>
    </location>
</feature>